<evidence type="ECO:0000313" key="3">
    <source>
        <dbReference type="Proteomes" id="UP001408789"/>
    </source>
</evidence>
<dbReference type="PANTHER" id="PTHR45432">
    <property type="entry name" value="CHAPERONE PROTEIN DNAJ 11, CHLOROPLASTIC-LIKE"/>
    <property type="match status" value="1"/>
</dbReference>
<dbReference type="PROSITE" id="PS50076">
    <property type="entry name" value="DNAJ_2"/>
    <property type="match status" value="1"/>
</dbReference>
<dbReference type="EMBL" id="JBCNJP010000002">
    <property type="protein sequence ID" value="KAK9080713.1"/>
    <property type="molecule type" value="Genomic_DNA"/>
</dbReference>
<reference evidence="2 3" key="1">
    <citation type="submission" date="2024-04" db="EMBL/GenBank/DDBJ databases">
        <title>The reference genome of an endangered Asteraceae, Deinandra increscens subsp. villosa, native to the Central Coast of California.</title>
        <authorList>
            <person name="Guilliams M."/>
            <person name="Hasenstab-Lehman K."/>
            <person name="Meyer R."/>
            <person name="Mcevoy S."/>
        </authorList>
    </citation>
    <scope>NUCLEOTIDE SEQUENCE [LARGE SCALE GENOMIC DNA]</scope>
    <source>
        <tissue evidence="2">Leaf</tissue>
    </source>
</reference>
<dbReference type="CDD" id="cd06257">
    <property type="entry name" value="DnaJ"/>
    <property type="match status" value="1"/>
</dbReference>
<evidence type="ECO:0000259" key="1">
    <source>
        <dbReference type="PROSITE" id="PS50076"/>
    </source>
</evidence>
<dbReference type="AlphaFoldDB" id="A0AAP0HA40"/>
<gene>
    <name evidence="2" type="ORF">SSX86_000471</name>
</gene>
<dbReference type="InterPro" id="IPR001623">
    <property type="entry name" value="DnaJ_domain"/>
</dbReference>
<accession>A0AAP0HA40</accession>
<organism evidence="2 3">
    <name type="scientific">Deinandra increscens subsp. villosa</name>
    <dbReference type="NCBI Taxonomy" id="3103831"/>
    <lineage>
        <taxon>Eukaryota</taxon>
        <taxon>Viridiplantae</taxon>
        <taxon>Streptophyta</taxon>
        <taxon>Embryophyta</taxon>
        <taxon>Tracheophyta</taxon>
        <taxon>Spermatophyta</taxon>
        <taxon>Magnoliopsida</taxon>
        <taxon>eudicotyledons</taxon>
        <taxon>Gunneridae</taxon>
        <taxon>Pentapetalae</taxon>
        <taxon>asterids</taxon>
        <taxon>campanulids</taxon>
        <taxon>Asterales</taxon>
        <taxon>Asteraceae</taxon>
        <taxon>Asteroideae</taxon>
        <taxon>Heliantheae alliance</taxon>
        <taxon>Madieae</taxon>
        <taxon>Madiinae</taxon>
        <taxon>Deinandra</taxon>
    </lineage>
</organism>
<dbReference type="Proteomes" id="UP001408789">
    <property type="component" value="Unassembled WGS sequence"/>
</dbReference>
<evidence type="ECO:0000313" key="2">
    <source>
        <dbReference type="EMBL" id="KAK9080713.1"/>
    </source>
</evidence>
<proteinExistence type="predicted"/>
<name>A0AAP0HA40_9ASTR</name>
<dbReference type="PRINTS" id="PR00625">
    <property type="entry name" value="JDOMAIN"/>
</dbReference>
<sequence>MAGTLTNLAGATSFRFLTGGRLPPANSIGSASNLSINNSRIAPKASLHAVIDEPLVESTKMKKSVSLYEVLNVKRNATASEIKSAYRSLAKRYHPDVSGSKPNGDCEFIEIRNAYVTLSDPTARALYDRKLCARFERRSGGVYAAGGGAGKSGGFYAGRRWETDQCW</sequence>
<dbReference type="InterPro" id="IPR036869">
    <property type="entry name" value="J_dom_sf"/>
</dbReference>
<dbReference type="PANTHER" id="PTHR45432:SF2">
    <property type="entry name" value="CHAPERONE PROTEIN DNAJ 11, CHLOROPLASTIC"/>
    <property type="match status" value="1"/>
</dbReference>
<dbReference type="Gene3D" id="1.10.287.110">
    <property type="entry name" value="DnaJ domain"/>
    <property type="match status" value="1"/>
</dbReference>
<dbReference type="SUPFAM" id="SSF46565">
    <property type="entry name" value="Chaperone J-domain"/>
    <property type="match status" value="1"/>
</dbReference>
<comment type="caution">
    <text evidence="2">The sequence shown here is derived from an EMBL/GenBank/DDBJ whole genome shotgun (WGS) entry which is preliminary data.</text>
</comment>
<protein>
    <recommendedName>
        <fullName evidence="1">J domain-containing protein</fullName>
    </recommendedName>
</protein>
<feature type="domain" description="J" evidence="1">
    <location>
        <begin position="66"/>
        <end position="131"/>
    </location>
</feature>
<dbReference type="Pfam" id="PF00226">
    <property type="entry name" value="DnaJ"/>
    <property type="match status" value="1"/>
</dbReference>
<keyword evidence="3" id="KW-1185">Reference proteome</keyword>
<dbReference type="SMART" id="SM00271">
    <property type="entry name" value="DnaJ"/>
    <property type="match status" value="1"/>
</dbReference>